<gene>
    <name evidence="1" type="ORF">ACFY35_44505</name>
</gene>
<evidence type="ECO:0000313" key="1">
    <source>
        <dbReference type="EMBL" id="MFF5296542.1"/>
    </source>
</evidence>
<dbReference type="EMBL" id="JBIAZU010000008">
    <property type="protein sequence ID" value="MFF5296542.1"/>
    <property type="molecule type" value="Genomic_DNA"/>
</dbReference>
<dbReference type="RefSeq" id="WP_026206857.1">
    <property type="nucleotide sequence ID" value="NZ_JBIAZU010000008.1"/>
</dbReference>
<evidence type="ECO:0000313" key="2">
    <source>
        <dbReference type="Proteomes" id="UP001602245"/>
    </source>
</evidence>
<dbReference type="Proteomes" id="UP001602245">
    <property type="component" value="Unassembled WGS sequence"/>
</dbReference>
<sequence>MSADDRIERVKTVYAQAVFGGDAGGLPDAERGLDAVEADTALARGQILHGRFLHDRAGGGPSPVEDPAELSLFERAATLYRALGDVRGEAEATFWIGCLHQVIRRDNTIAVPELERSLRLAATVDDKPTQAEALRHLGIAAHMAGRLDEARDRLEESSQLRRQIGALPGVAANMVGLAYIAAAQGRPADAKATLDEAYAIAESHGAHAIERQIEQARTEIE</sequence>
<name>A0ABW6WTB3_9ACTN</name>
<reference evidence="1 2" key="1">
    <citation type="submission" date="2024-10" db="EMBL/GenBank/DDBJ databases">
        <title>The Natural Products Discovery Center: Release of the First 8490 Sequenced Strains for Exploring Actinobacteria Biosynthetic Diversity.</title>
        <authorList>
            <person name="Kalkreuter E."/>
            <person name="Kautsar S.A."/>
            <person name="Yang D."/>
            <person name="Bader C.D."/>
            <person name="Teijaro C.N."/>
            <person name="Fluegel L."/>
            <person name="Davis C.M."/>
            <person name="Simpson J.R."/>
            <person name="Lauterbach L."/>
            <person name="Steele A.D."/>
            <person name="Gui C."/>
            <person name="Meng S."/>
            <person name="Li G."/>
            <person name="Viehrig K."/>
            <person name="Ye F."/>
            <person name="Su P."/>
            <person name="Kiefer A.F."/>
            <person name="Nichols A."/>
            <person name="Cepeda A.J."/>
            <person name="Yan W."/>
            <person name="Fan B."/>
            <person name="Jiang Y."/>
            <person name="Adhikari A."/>
            <person name="Zheng C.-J."/>
            <person name="Schuster L."/>
            <person name="Cowan T.M."/>
            <person name="Smanski M.J."/>
            <person name="Chevrette M.G."/>
            <person name="De Carvalho L.P.S."/>
            <person name="Shen B."/>
        </authorList>
    </citation>
    <scope>NUCLEOTIDE SEQUENCE [LARGE SCALE GENOMIC DNA]</scope>
    <source>
        <strain evidence="1 2">NPDC000087</strain>
    </source>
</reference>
<comment type="caution">
    <text evidence="1">The sequence shown here is derived from an EMBL/GenBank/DDBJ whole genome shotgun (WGS) entry which is preliminary data.</text>
</comment>
<dbReference type="Pfam" id="PF13424">
    <property type="entry name" value="TPR_12"/>
    <property type="match status" value="1"/>
</dbReference>
<dbReference type="Gene3D" id="1.25.40.10">
    <property type="entry name" value="Tetratricopeptide repeat domain"/>
    <property type="match status" value="1"/>
</dbReference>
<organism evidence="1 2">
    <name type="scientific">Paractinoplanes globisporus</name>
    <dbReference type="NCBI Taxonomy" id="113565"/>
    <lineage>
        <taxon>Bacteria</taxon>
        <taxon>Bacillati</taxon>
        <taxon>Actinomycetota</taxon>
        <taxon>Actinomycetes</taxon>
        <taxon>Micromonosporales</taxon>
        <taxon>Micromonosporaceae</taxon>
        <taxon>Paractinoplanes</taxon>
    </lineage>
</organism>
<accession>A0ABW6WTB3</accession>
<protein>
    <submittedName>
        <fullName evidence="1">Tetratricopeptide repeat protein</fullName>
    </submittedName>
</protein>
<dbReference type="SUPFAM" id="SSF48452">
    <property type="entry name" value="TPR-like"/>
    <property type="match status" value="1"/>
</dbReference>
<dbReference type="InterPro" id="IPR011990">
    <property type="entry name" value="TPR-like_helical_dom_sf"/>
</dbReference>
<proteinExistence type="predicted"/>
<keyword evidence="2" id="KW-1185">Reference proteome</keyword>